<proteinExistence type="inferred from homology"/>
<keyword evidence="5" id="KW-1185">Reference proteome</keyword>
<dbReference type="InterPro" id="IPR040044">
    <property type="entry name" value="SRR1L"/>
</dbReference>
<dbReference type="AlphaFoldDB" id="R7U2L0"/>
<gene>
    <name evidence="3" type="ORF">CAPTEDRAFT_189742</name>
</gene>
<name>R7U2L0_CAPTE</name>
<dbReference type="Pfam" id="PF07985">
    <property type="entry name" value="SRR1"/>
    <property type="match status" value="1"/>
</dbReference>
<reference evidence="5" key="1">
    <citation type="submission" date="2012-12" db="EMBL/GenBank/DDBJ databases">
        <authorList>
            <person name="Hellsten U."/>
            <person name="Grimwood J."/>
            <person name="Chapman J.A."/>
            <person name="Shapiro H."/>
            <person name="Aerts A."/>
            <person name="Otillar R.P."/>
            <person name="Terry A.Y."/>
            <person name="Boore J.L."/>
            <person name="Simakov O."/>
            <person name="Marletaz F."/>
            <person name="Cho S.-J."/>
            <person name="Edsinger-Gonzales E."/>
            <person name="Havlak P."/>
            <person name="Kuo D.-H."/>
            <person name="Larsson T."/>
            <person name="Lv J."/>
            <person name="Arendt D."/>
            <person name="Savage R."/>
            <person name="Osoegawa K."/>
            <person name="de Jong P."/>
            <person name="Lindberg D.R."/>
            <person name="Seaver E.C."/>
            <person name="Weisblat D.A."/>
            <person name="Putnam N.H."/>
            <person name="Grigoriev I.V."/>
            <person name="Rokhsar D.S."/>
        </authorList>
    </citation>
    <scope>NUCLEOTIDE SEQUENCE</scope>
    <source>
        <strain evidence="5">I ESC-2004</strain>
    </source>
</reference>
<evidence type="ECO:0000259" key="2">
    <source>
        <dbReference type="Pfam" id="PF07985"/>
    </source>
</evidence>
<evidence type="ECO:0000313" key="5">
    <source>
        <dbReference type="Proteomes" id="UP000014760"/>
    </source>
</evidence>
<dbReference type="EMBL" id="AMQN01009748">
    <property type="status" value="NOT_ANNOTATED_CDS"/>
    <property type="molecule type" value="Genomic_DNA"/>
</dbReference>
<dbReference type="PANTHER" id="PTHR28626:SF3">
    <property type="entry name" value="SRR1-LIKE PROTEIN"/>
    <property type="match status" value="1"/>
</dbReference>
<dbReference type="EMBL" id="KB306133">
    <property type="protein sequence ID" value="ELU00118.1"/>
    <property type="molecule type" value="Genomic_DNA"/>
</dbReference>
<dbReference type="InterPro" id="IPR012942">
    <property type="entry name" value="SRR1-like"/>
</dbReference>
<dbReference type="STRING" id="283909.R7U2L0"/>
<comment type="similarity">
    <text evidence="1">Belongs to the SRR1 family.</text>
</comment>
<organism evidence="3">
    <name type="scientific">Capitella teleta</name>
    <name type="common">Polychaete worm</name>
    <dbReference type="NCBI Taxonomy" id="283909"/>
    <lineage>
        <taxon>Eukaryota</taxon>
        <taxon>Metazoa</taxon>
        <taxon>Spiralia</taxon>
        <taxon>Lophotrochozoa</taxon>
        <taxon>Annelida</taxon>
        <taxon>Polychaeta</taxon>
        <taxon>Sedentaria</taxon>
        <taxon>Scolecida</taxon>
        <taxon>Capitellidae</taxon>
        <taxon>Capitella</taxon>
    </lineage>
</organism>
<feature type="domain" description="SRR1-like" evidence="2">
    <location>
        <begin position="32"/>
        <end position="112"/>
    </location>
</feature>
<protein>
    <recommendedName>
        <fullName evidence="2">SRR1-like domain-containing protein</fullName>
    </recommendedName>
</protein>
<evidence type="ECO:0000313" key="3">
    <source>
        <dbReference type="EMBL" id="ELU00118.1"/>
    </source>
</evidence>
<dbReference type="HOGENOM" id="CLU_2151990_0_0_1"/>
<feature type="non-terminal residue" evidence="3">
    <location>
        <position position="112"/>
    </location>
</feature>
<dbReference type="OMA" id="SSALXFP"/>
<dbReference type="GO" id="GO:0005737">
    <property type="term" value="C:cytoplasm"/>
    <property type="evidence" value="ECO:0007669"/>
    <property type="project" value="TreeGrafter"/>
</dbReference>
<evidence type="ECO:0000256" key="1">
    <source>
        <dbReference type="ARBA" id="ARBA00009856"/>
    </source>
</evidence>
<dbReference type="EnsemblMetazoa" id="CapteT189742">
    <property type="protein sequence ID" value="CapteP189742"/>
    <property type="gene ID" value="CapteG189742"/>
</dbReference>
<accession>R7U2L0</accession>
<reference evidence="4" key="3">
    <citation type="submission" date="2015-06" db="UniProtKB">
        <authorList>
            <consortium name="EnsemblMetazoa"/>
        </authorList>
    </citation>
    <scope>IDENTIFICATION</scope>
</reference>
<reference evidence="3 5" key="2">
    <citation type="journal article" date="2013" name="Nature">
        <title>Insights into bilaterian evolution from three spiralian genomes.</title>
        <authorList>
            <person name="Simakov O."/>
            <person name="Marletaz F."/>
            <person name="Cho S.J."/>
            <person name="Edsinger-Gonzales E."/>
            <person name="Havlak P."/>
            <person name="Hellsten U."/>
            <person name="Kuo D.H."/>
            <person name="Larsson T."/>
            <person name="Lv J."/>
            <person name="Arendt D."/>
            <person name="Savage R."/>
            <person name="Osoegawa K."/>
            <person name="de Jong P."/>
            <person name="Grimwood J."/>
            <person name="Chapman J.A."/>
            <person name="Shapiro H."/>
            <person name="Aerts A."/>
            <person name="Otillar R.P."/>
            <person name="Terry A.Y."/>
            <person name="Boore J.L."/>
            <person name="Grigoriev I.V."/>
            <person name="Lindberg D.R."/>
            <person name="Seaver E.C."/>
            <person name="Weisblat D.A."/>
            <person name="Putnam N.H."/>
            <person name="Rokhsar D.S."/>
        </authorList>
    </citation>
    <scope>NUCLEOTIDE SEQUENCE</scope>
    <source>
        <strain evidence="3 5">I ESC-2004</strain>
    </source>
</reference>
<dbReference type="Proteomes" id="UP000014760">
    <property type="component" value="Unassembled WGS sequence"/>
</dbReference>
<sequence length="112" mass="13224">MPPDPPRFAVRHRRLPHMLENKGFHFGLIPDEDAFIYDPLYAPSHNKFLETRLKFKIIDANEEGKRQVNSSTVFFMPHCGKPLYNNLLWRNWNIDSLSDMIIIGNSFNYMND</sequence>
<dbReference type="PANTHER" id="PTHR28626">
    <property type="entry name" value="SRR1-LIKE PROTEIN"/>
    <property type="match status" value="1"/>
</dbReference>
<dbReference type="OrthoDB" id="551431at2759"/>
<evidence type="ECO:0000313" key="4">
    <source>
        <dbReference type="EnsemblMetazoa" id="CapteP189742"/>
    </source>
</evidence>
<dbReference type="GO" id="GO:0005634">
    <property type="term" value="C:nucleus"/>
    <property type="evidence" value="ECO:0007669"/>
    <property type="project" value="TreeGrafter"/>
</dbReference>